<feature type="repeat" description="TPR" evidence="1">
    <location>
        <begin position="207"/>
        <end position="240"/>
    </location>
</feature>
<name>A0A7G8BNZ9_9BACT</name>
<feature type="compositionally biased region" description="Polar residues" evidence="2">
    <location>
        <begin position="300"/>
        <end position="317"/>
    </location>
</feature>
<dbReference type="Gene3D" id="1.25.40.10">
    <property type="entry name" value="Tetratricopeptide repeat domain"/>
    <property type="match status" value="2"/>
</dbReference>
<evidence type="ECO:0000256" key="2">
    <source>
        <dbReference type="SAM" id="MobiDB-lite"/>
    </source>
</evidence>
<feature type="signal peptide" evidence="3">
    <location>
        <begin position="1"/>
        <end position="23"/>
    </location>
</feature>
<dbReference type="EMBL" id="CP060394">
    <property type="protein sequence ID" value="QNI34269.1"/>
    <property type="molecule type" value="Genomic_DNA"/>
</dbReference>
<feature type="region of interest" description="Disordered" evidence="2">
    <location>
        <begin position="292"/>
        <end position="317"/>
    </location>
</feature>
<keyword evidence="5" id="KW-1185">Reference proteome</keyword>
<dbReference type="Pfam" id="PF13432">
    <property type="entry name" value="TPR_16"/>
    <property type="match status" value="2"/>
</dbReference>
<reference evidence="4 5" key="1">
    <citation type="submission" date="2020-08" db="EMBL/GenBank/DDBJ databases">
        <title>Edaphobacter telluris sp. nov. and Acidobacterium dinghuensis sp. nov., two acidobacteria isolated from forest soil.</title>
        <authorList>
            <person name="Fu J."/>
            <person name="Qiu L."/>
        </authorList>
    </citation>
    <scope>NUCLEOTIDE SEQUENCE [LARGE SCALE GENOMIC DNA]</scope>
    <source>
        <strain evidence="4">4Y35</strain>
    </source>
</reference>
<dbReference type="SUPFAM" id="SSF48452">
    <property type="entry name" value="TPR-like"/>
    <property type="match status" value="1"/>
</dbReference>
<sequence length="317" mass="34486">MSKSFELASLIFFPIAVSLSSTAQVSSKTPAVSPTATAEHAASLAENGNCSEAVPLLVKSVAHITDKELQKRSGLAGVRCATLLQQTGPLLDFVRILNQQFPHDPEVLYISVHAYSDLSNHAAQELAQTAPNSIPSLEMDADANELQGKWDQAEKDYRKILEQNPRYPGIHFRLARLLLSKPNPPADFQDQAKKELLQELEIDPANAGAEYVLGELARQASDFPEAIQRFTKATKFDPSFADAYLGLGMSLLAEKNYAEAVAPLEMAVKFQPGNPAAHYGLATAYARTGRKEDAQREFALQQQAADRTGNQGAPNPQ</sequence>
<dbReference type="PROSITE" id="PS50005">
    <property type="entry name" value="TPR"/>
    <property type="match status" value="2"/>
</dbReference>
<dbReference type="Proteomes" id="UP000515312">
    <property type="component" value="Chromosome"/>
</dbReference>
<gene>
    <name evidence="4" type="ORF">H7849_10455</name>
</gene>
<dbReference type="SMART" id="SM00028">
    <property type="entry name" value="TPR"/>
    <property type="match status" value="4"/>
</dbReference>
<evidence type="ECO:0000313" key="5">
    <source>
        <dbReference type="Proteomes" id="UP000515312"/>
    </source>
</evidence>
<protein>
    <submittedName>
        <fullName evidence="4">Tetratricopeptide repeat protein</fullName>
    </submittedName>
</protein>
<dbReference type="PANTHER" id="PTHR12558">
    <property type="entry name" value="CELL DIVISION CYCLE 16,23,27"/>
    <property type="match status" value="1"/>
</dbReference>
<evidence type="ECO:0000256" key="1">
    <source>
        <dbReference type="PROSITE-ProRule" id="PRU00339"/>
    </source>
</evidence>
<feature type="chain" id="PRO_5028941395" evidence="3">
    <location>
        <begin position="24"/>
        <end position="317"/>
    </location>
</feature>
<keyword evidence="3" id="KW-0732">Signal</keyword>
<evidence type="ECO:0000256" key="3">
    <source>
        <dbReference type="SAM" id="SignalP"/>
    </source>
</evidence>
<dbReference type="InterPro" id="IPR011990">
    <property type="entry name" value="TPR-like_helical_dom_sf"/>
</dbReference>
<dbReference type="AlphaFoldDB" id="A0A7G8BNZ9"/>
<proteinExistence type="predicted"/>
<feature type="repeat" description="TPR" evidence="1">
    <location>
        <begin position="241"/>
        <end position="274"/>
    </location>
</feature>
<dbReference type="RefSeq" id="WP_186746308.1">
    <property type="nucleotide sequence ID" value="NZ_CP060394.1"/>
</dbReference>
<organism evidence="4 5">
    <name type="scientific">Alloacidobacterium dinghuense</name>
    <dbReference type="NCBI Taxonomy" id="2763107"/>
    <lineage>
        <taxon>Bacteria</taxon>
        <taxon>Pseudomonadati</taxon>
        <taxon>Acidobacteriota</taxon>
        <taxon>Terriglobia</taxon>
        <taxon>Terriglobales</taxon>
        <taxon>Acidobacteriaceae</taxon>
        <taxon>Alloacidobacterium</taxon>
    </lineage>
</organism>
<keyword evidence="1" id="KW-0802">TPR repeat</keyword>
<dbReference type="KEGG" id="adin:H7849_10455"/>
<dbReference type="InterPro" id="IPR019734">
    <property type="entry name" value="TPR_rpt"/>
</dbReference>
<accession>A0A7G8BNZ9</accession>
<evidence type="ECO:0000313" key="4">
    <source>
        <dbReference type="EMBL" id="QNI34269.1"/>
    </source>
</evidence>
<dbReference type="PANTHER" id="PTHR12558:SF13">
    <property type="entry name" value="CELL DIVISION CYCLE PROTEIN 27 HOMOLOG"/>
    <property type="match status" value="1"/>
</dbReference>